<dbReference type="Pfam" id="PF07969">
    <property type="entry name" value="Amidohydro_3"/>
    <property type="match status" value="1"/>
</dbReference>
<name>A0A7G9YEI9_9EURY</name>
<dbReference type="InterPro" id="IPR012027">
    <property type="entry name" value="Formylmethanofuran_DH_asu"/>
</dbReference>
<dbReference type="SUPFAM" id="SSF51556">
    <property type="entry name" value="Metallo-dependent hydrolases"/>
    <property type="match status" value="1"/>
</dbReference>
<dbReference type="InterPro" id="IPR050378">
    <property type="entry name" value="Metallo-dep_Hydrolases_sf"/>
</dbReference>
<dbReference type="PANTHER" id="PTHR11647:SF1">
    <property type="entry name" value="COLLAPSIN RESPONSE MEDIATOR PROTEIN"/>
    <property type="match status" value="1"/>
</dbReference>
<gene>
    <name evidence="2" type="primary">allB</name>
    <name evidence="2" type="ORF">NIBJONLA_00040</name>
</gene>
<organism evidence="2">
    <name type="scientific">Candidatus Methanogaster sp. ANME-2c ERB4</name>
    <dbReference type="NCBI Taxonomy" id="2759911"/>
    <lineage>
        <taxon>Archaea</taxon>
        <taxon>Methanobacteriati</taxon>
        <taxon>Methanobacteriota</taxon>
        <taxon>Stenosarchaea group</taxon>
        <taxon>Methanomicrobia</taxon>
        <taxon>Methanosarcinales</taxon>
        <taxon>ANME-2 cluster</taxon>
        <taxon>Candidatus Methanogasteraceae</taxon>
        <taxon>Candidatus Methanogaster</taxon>
    </lineage>
</organism>
<protein>
    <submittedName>
        <fullName evidence="2">Allantoinase</fullName>
        <ecNumber evidence="2">3.5.2.5</ecNumber>
    </submittedName>
</protein>
<dbReference type="Gene3D" id="3.20.20.140">
    <property type="entry name" value="Metal-dependent hydrolases"/>
    <property type="match status" value="1"/>
</dbReference>
<dbReference type="PANTHER" id="PTHR11647">
    <property type="entry name" value="HYDRANTOINASE/DIHYDROPYRIMIDINASE FAMILY MEMBER"/>
    <property type="match status" value="1"/>
</dbReference>
<dbReference type="InterPro" id="IPR013108">
    <property type="entry name" value="Amidohydro_3"/>
</dbReference>
<dbReference type="GO" id="GO:0004038">
    <property type="term" value="F:allantoinase activity"/>
    <property type="evidence" value="ECO:0007669"/>
    <property type="project" value="UniProtKB-EC"/>
</dbReference>
<dbReference type="EC" id="3.5.2.5" evidence="2"/>
<accession>A0A7G9YEI9</accession>
<dbReference type="Gene3D" id="2.30.40.10">
    <property type="entry name" value="Urease, subunit C, domain 1"/>
    <property type="match status" value="2"/>
</dbReference>
<evidence type="ECO:0000259" key="1">
    <source>
        <dbReference type="Pfam" id="PF07969"/>
    </source>
</evidence>
<dbReference type="PIRSF" id="PIRSF006453">
    <property type="entry name" value="FwdA"/>
    <property type="match status" value="1"/>
</dbReference>
<keyword evidence="2" id="KW-0378">Hydrolase</keyword>
<dbReference type="CDD" id="cd01304">
    <property type="entry name" value="FMDH_A"/>
    <property type="match status" value="1"/>
</dbReference>
<proteinExistence type="predicted"/>
<feature type="domain" description="Amidohydrolase 3" evidence="1">
    <location>
        <begin position="41"/>
        <end position="506"/>
    </location>
</feature>
<dbReference type="EMBL" id="MT631189">
    <property type="protein sequence ID" value="QNO46423.1"/>
    <property type="molecule type" value="Genomic_DNA"/>
</dbReference>
<reference evidence="2" key="1">
    <citation type="submission" date="2020-06" db="EMBL/GenBank/DDBJ databases">
        <title>Unique genomic features of the anaerobic methanotrophic archaea.</title>
        <authorList>
            <person name="Chadwick G.L."/>
            <person name="Skennerton C.T."/>
            <person name="Laso-Perez R."/>
            <person name="Leu A.O."/>
            <person name="Speth D.R."/>
            <person name="Yu H."/>
            <person name="Morgan-Lang C."/>
            <person name="Hatzenpichler R."/>
            <person name="Goudeau D."/>
            <person name="Malmstrom R."/>
            <person name="Brazelton W.J."/>
            <person name="Woyke T."/>
            <person name="Hallam S.J."/>
            <person name="Tyson G.W."/>
            <person name="Wegener G."/>
            <person name="Boetius A."/>
            <person name="Orphan V."/>
        </authorList>
    </citation>
    <scope>NUCLEOTIDE SEQUENCE</scope>
</reference>
<dbReference type="NCBIfam" id="TIGR03121">
    <property type="entry name" value="one_C_dehyd_A"/>
    <property type="match status" value="1"/>
</dbReference>
<dbReference type="InterPro" id="IPR032466">
    <property type="entry name" value="Metal_Hydrolase"/>
</dbReference>
<sequence>MAEMIIKNGVVYDPKNGIDGEKNEICIKDGKIVENVGAGAKIVDAEGCVVMAGGVDGHTHCAGKINTGRIMSPHDMRYAPIPGLSGEEPRTKLLRPQVGYNTPNTYAIGYRYSKLGYTSIAEAAITPMMARHMHEEFEEIPILDKLGLVLMGSNWQVMQYIQDKDPEKLKAYMAWVLLAARGYGVKVVNPGGGSSWTWGKNVSGLDDKVVDFDVTPADILIGLAEANEALNLPHSIHVHCNNLGMPGNISTTLDTMKLLEKVKTKRDRQVMHVTHVQFNAYTGTSWMDFASGAQDVAEYINKHDHITFDMGQLMFGPAMTMTADGPTEYRNARMFDAKWSNYDQELEDAGGVVPLSYTSQHFAHATMWAIGLELALLVKDPWKVMFTTDNPNGGAFVNYPEGQALLMSDKKRQEVIAGFPDMTMDRITLPNIDRELDWGEIATMTRAMSAKMLGLEEKGHLGVGADADVAIYNIQPDKVDPSVEHEKIKKALSFAKYTIKSGEIVVRDGEITATPKGKVYWVNAYENGIAQGEKDRLMTDLEERFAKYYSIQLSNYMVEDAYLPRPVEIRPEVI</sequence>
<dbReference type="SUPFAM" id="SSF51338">
    <property type="entry name" value="Composite domain of metallo-dependent hydrolases"/>
    <property type="match status" value="2"/>
</dbReference>
<evidence type="ECO:0000313" key="2">
    <source>
        <dbReference type="EMBL" id="QNO46423.1"/>
    </source>
</evidence>
<dbReference type="AlphaFoldDB" id="A0A7G9YEI9"/>
<dbReference type="InterPro" id="IPR011059">
    <property type="entry name" value="Metal-dep_hydrolase_composite"/>
</dbReference>